<evidence type="ECO:0000313" key="3">
    <source>
        <dbReference type="Proteomes" id="UP001229244"/>
    </source>
</evidence>
<name>A0AAE4ARB7_9HYPH</name>
<dbReference type="SUPFAM" id="SSF55729">
    <property type="entry name" value="Acyl-CoA N-acyltransferases (Nat)"/>
    <property type="match status" value="1"/>
</dbReference>
<dbReference type="RefSeq" id="WP_306883466.1">
    <property type="nucleotide sequence ID" value="NZ_JAUSUL010000001.1"/>
</dbReference>
<gene>
    <name evidence="2" type="ORF">J2S73_000102</name>
</gene>
<dbReference type="Gene3D" id="3.40.630.30">
    <property type="match status" value="1"/>
</dbReference>
<dbReference type="EMBL" id="JAUSUL010000001">
    <property type="protein sequence ID" value="MDQ0313665.1"/>
    <property type="molecule type" value="Genomic_DNA"/>
</dbReference>
<dbReference type="CDD" id="cd04301">
    <property type="entry name" value="NAT_SF"/>
    <property type="match status" value="1"/>
</dbReference>
<dbReference type="GO" id="GO:0016747">
    <property type="term" value="F:acyltransferase activity, transferring groups other than amino-acyl groups"/>
    <property type="evidence" value="ECO:0007669"/>
    <property type="project" value="InterPro"/>
</dbReference>
<comment type="caution">
    <text evidence="2">The sequence shown here is derived from an EMBL/GenBank/DDBJ whole genome shotgun (WGS) entry which is preliminary data.</text>
</comment>
<dbReference type="AlphaFoldDB" id="A0AAE4ARB7"/>
<evidence type="ECO:0000313" key="2">
    <source>
        <dbReference type="EMBL" id="MDQ0313665.1"/>
    </source>
</evidence>
<reference evidence="2" key="1">
    <citation type="submission" date="2023-07" db="EMBL/GenBank/DDBJ databases">
        <title>Genomic Encyclopedia of Type Strains, Phase IV (KMG-IV): sequencing the most valuable type-strain genomes for metagenomic binning, comparative biology and taxonomic classification.</title>
        <authorList>
            <person name="Goeker M."/>
        </authorList>
    </citation>
    <scope>NUCLEOTIDE SEQUENCE</scope>
    <source>
        <strain evidence="2">DSM 21202</strain>
    </source>
</reference>
<dbReference type="InterPro" id="IPR016181">
    <property type="entry name" value="Acyl_CoA_acyltransferase"/>
</dbReference>
<feature type="domain" description="N-acetyltransferase" evidence="1">
    <location>
        <begin position="2"/>
        <end position="138"/>
    </location>
</feature>
<dbReference type="Proteomes" id="UP001229244">
    <property type="component" value="Unassembled WGS sequence"/>
</dbReference>
<evidence type="ECO:0000259" key="1">
    <source>
        <dbReference type="PROSITE" id="PS51186"/>
    </source>
</evidence>
<proteinExistence type="predicted"/>
<dbReference type="Pfam" id="PF13508">
    <property type="entry name" value="Acetyltransf_7"/>
    <property type="match status" value="1"/>
</dbReference>
<accession>A0AAE4ARB7</accession>
<keyword evidence="3" id="KW-1185">Reference proteome</keyword>
<dbReference type="PROSITE" id="PS51186">
    <property type="entry name" value="GNAT"/>
    <property type="match status" value="1"/>
</dbReference>
<dbReference type="InterPro" id="IPR000182">
    <property type="entry name" value="GNAT_dom"/>
</dbReference>
<organism evidence="2 3">
    <name type="scientific">Amorphus orientalis</name>
    <dbReference type="NCBI Taxonomy" id="649198"/>
    <lineage>
        <taxon>Bacteria</taxon>
        <taxon>Pseudomonadati</taxon>
        <taxon>Pseudomonadota</taxon>
        <taxon>Alphaproteobacteria</taxon>
        <taxon>Hyphomicrobiales</taxon>
        <taxon>Amorphaceae</taxon>
        <taxon>Amorphus</taxon>
    </lineage>
</organism>
<protein>
    <submittedName>
        <fullName evidence="2">N-acetyltransferase YhbS</fullName>
    </submittedName>
</protein>
<sequence>MIHLRDEVAADWTARESLLDTVFGAERVLKSSEAVRCGRLPAEGLALTAEDADGRFVGSVRLWHVDAGGVPALLLGPLAVDPITQGLGVGSALMRRALNRAGALGHGAVLLVGDPAYYARFGFSAALTARLLMPGPVERPRFQALELIEGHLRSAAGLIVGTGALAVEAPSLVSPEPAFLPAAA</sequence>